<sequence length="56" mass="6228">MQLGFFLPATLPLLSAAPSFVSESDRHLHHKGMLYGSFVSVISFNRRLNLLLGGRK</sequence>
<protein>
    <submittedName>
        <fullName evidence="3">Uncharacterized protein</fullName>
    </submittedName>
</protein>
<dbReference type="EMBL" id="MNCJ02000319">
    <property type="protein sequence ID" value="KAF5811809.1"/>
    <property type="molecule type" value="Genomic_DNA"/>
</dbReference>
<dbReference type="Proteomes" id="UP000215914">
    <property type="component" value="Chromosome 4"/>
</dbReference>
<gene>
    <name evidence="3" type="ORF">HannXRQ_Chr04g0123101</name>
    <name evidence="2" type="ORF">HanXRQr2_Chr04g0185701</name>
</gene>
<dbReference type="InParanoid" id="A0A251V2N2"/>
<evidence type="ECO:0000313" key="3">
    <source>
        <dbReference type="EMBL" id="OTG29513.1"/>
    </source>
</evidence>
<evidence type="ECO:0000313" key="4">
    <source>
        <dbReference type="Proteomes" id="UP000215914"/>
    </source>
</evidence>
<accession>A0A251V2N2</accession>
<organism evidence="3 4">
    <name type="scientific">Helianthus annuus</name>
    <name type="common">Common sunflower</name>
    <dbReference type="NCBI Taxonomy" id="4232"/>
    <lineage>
        <taxon>Eukaryota</taxon>
        <taxon>Viridiplantae</taxon>
        <taxon>Streptophyta</taxon>
        <taxon>Embryophyta</taxon>
        <taxon>Tracheophyta</taxon>
        <taxon>Spermatophyta</taxon>
        <taxon>Magnoliopsida</taxon>
        <taxon>eudicotyledons</taxon>
        <taxon>Gunneridae</taxon>
        <taxon>Pentapetalae</taxon>
        <taxon>asterids</taxon>
        <taxon>campanulids</taxon>
        <taxon>Asterales</taxon>
        <taxon>Asteraceae</taxon>
        <taxon>Asteroideae</taxon>
        <taxon>Heliantheae alliance</taxon>
        <taxon>Heliantheae</taxon>
        <taxon>Helianthus</taxon>
    </lineage>
</organism>
<evidence type="ECO:0000313" key="2">
    <source>
        <dbReference type="EMBL" id="KAF5811809.1"/>
    </source>
</evidence>
<keyword evidence="4" id="KW-1185">Reference proteome</keyword>
<reference evidence="2 4" key="1">
    <citation type="journal article" date="2017" name="Nature">
        <title>The sunflower genome provides insights into oil metabolism, flowering and Asterid evolution.</title>
        <authorList>
            <person name="Badouin H."/>
            <person name="Gouzy J."/>
            <person name="Grassa C.J."/>
            <person name="Murat F."/>
            <person name="Staton S.E."/>
            <person name="Cottret L."/>
            <person name="Lelandais-Briere C."/>
            <person name="Owens G.L."/>
            <person name="Carrere S."/>
            <person name="Mayjonade B."/>
            <person name="Legrand L."/>
            <person name="Gill N."/>
            <person name="Kane N.C."/>
            <person name="Bowers J.E."/>
            <person name="Hubner S."/>
            <person name="Bellec A."/>
            <person name="Berard A."/>
            <person name="Berges H."/>
            <person name="Blanchet N."/>
            <person name="Boniface M.C."/>
            <person name="Brunel D."/>
            <person name="Catrice O."/>
            <person name="Chaidir N."/>
            <person name="Claudel C."/>
            <person name="Donnadieu C."/>
            <person name="Faraut T."/>
            <person name="Fievet G."/>
            <person name="Helmstetter N."/>
            <person name="King M."/>
            <person name="Knapp S.J."/>
            <person name="Lai Z."/>
            <person name="Le Paslier M.C."/>
            <person name="Lippi Y."/>
            <person name="Lorenzon L."/>
            <person name="Mandel J.R."/>
            <person name="Marage G."/>
            <person name="Marchand G."/>
            <person name="Marquand E."/>
            <person name="Bret-Mestries E."/>
            <person name="Morien E."/>
            <person name="Nambeesan S."/>
            <person name="Nguyen T."/>
            <person name="Pegot-Espagnet P."/>
            <person name="Pouilly N."/>
            <person name="Raftis F."/>
            <person name="Sallet E."/>
            <person name="Schiex T."/>
            <person name="Thomas J."/>
            <person name="Vandecasteele C."/>
            <person name="Vares D."/>
            <person name="Vear F."/>
            <person name="Vautrin S."/>
            <person name="Crespi M."/>
            <person name="Mangin B."/>
            <person name="Burke J.M."/>
            <person name="Salse J."/>
            <person name="Munos S."/>
            <person name="Vincourt P."/>
            <person name="Rieseberg L.H."/>
            <person name="Langlade N.B."/>
        </authorList>
    </citation>
    <scope>NUCLEOTIDE SEQUENCE [LARGE SCALE GENOMIC DNA]</scope>
    <source>
        <strain evidence="4">cv. SF193</strain>
        <tissue evidence="2">Leaves</tissue>
    </source>
</reference>
<reference evidence="2" key="3">
    <citation type="submission" date="2020-06" db="EMBL/GenBank/DDBJ databases">
        <title>Helianthus annuus Genome sequencing and assembly Release 2.</title>
        <authorList>
            <person name="Gouzy J."/>
            <person name="Langlade N."/>
            <person name="Munos S."/>
        </authorList>
    </citation>
    <scope>NUCLEOTIDE SEQUENCE</scope>
    <source>
        <tissue evidence="2">Leaves</tissue>
    </source>
</reference>
<name>A0A251V2N2_HELAN</name>
<keyword evidence="1" id="KW-0732">Signal</keyword>
<feature type="signal peptide" evidence="1">
    <location>
        <begin position="1"/>
        <end position="16"/>
    </location>
</feature>
<dbReference type="Gramene" id="mRNA:HanXRQr2_Chr04g0185701">
    <property type="protein sequence ID" value="mRNA:HanXRQr2_Chr04g0185701"/>
    <property type="gene ID" value="HanXRQr2_Chr04g0185701"/>
</dbReference>
<dbReference type="EMBL" id="CM007893">
    <property type="protein sequence ID" value="OTG29513.1"/>
    <property type="molecule type" value="Genomic_DNA"/>
</dbReference>
<proteinExistence type="predicted"/>
<dbReference type="AlphaFoldDB" id="A0A251V2N2"/>
<reference evidence="3" key="2">
    <citation type="submission" date="2017-02" db="EMBL/GenBank/DDBJ databases">
        <title>Sunflower complete genome.</title>
        <authorList>
            <person name="Langlade N."/>
            <person name="Munos S."/>
        </authorList>
    </citation>
    <scope>NUCLEOTIDE SEQUENCE [LARGE SCALE GENOMIC DNA]</scope>
    <source>
        <tissue evidence="3">Leaves</tissue>
    </source>
</reference>
<evidence type="ECO:0000256" key="1">
    <source>
        <dbReference type="SAM" id="SignalP"/>
    </source>
</evidence>
<feature type="chain" id="PRO_5012761439" evidence="1">
    <location>
        <begin position="17"/>
        <end position="56"/>
    </location>
</feature>